<evidence type="ECO:0000313" key="4">
    <source>
        <dbReference type="EMBL" id="SVC67197.1"/>
    </source>
</evidence>
<name>A0A382P332_9ZZZZ</name>
<dbReference type="SUPFAM" id="SSF47323">
    <property type="entry name" value="Anticodon-binding domain of a subclass of class I aminoacyl-tRNA synthetases"/>
    <property type="match status" value="1"/>
</dbReference>
<dbReference type="GO" id="GO:0005524">
    <property type="term" value="F:ATP binding"/>
    <property type="evidence" value="ECO:0007669"/>
    <property type="project" value="InterPro"/>
</dbReference>
<feature type="non-terminal residue" evidence="4">
    <location>
        <position position="1"/>
    </location>
</feature>
<sequence>RVNSDLVGKLVNIASRCAGFIHKLNNGKMAADLMNGKLFSEFSEAGNEICTNYEKRNYAQNIRIIMALADRANQYIDEQKPWIKAKQPDEYKKVIGICSLGLNFFRLLVIYLKPVLPSLTERVEIFLNVKPLIWEDTKYPLLDHTIEPFKNLMQRIENDQIEAIVNESLNQLPADQ</sequence>
<comment type="cofactor">
    <cofactor evidence="1">
        <name>Zn(2+)</name>
        <dbReference type="ChEBI" id="CHEBI:29105"/>
    </cofactor>
</comment>
<dbReference type="CDD" id="cd07957">
    <property type="entry name" value="Anticodon_Ia_Met"/>
    <property type="match status" value="1"/>
</dbReference>
<feature type="domain" description="Methionyl-tRNA synthetase anticodon-binding" evidence="3">
    <location>
        <begin position="48"/>
        <end position="162"/>
    </location>
</feature>
<accession>A0A382P332</accession>
<dbReference type="PANTHER" id="PTHR45765">
    <property type="entry name" value="METHIONINE--TRNA LIGASE"/>
    <property type="match status" value="1"/>
</dbReference>
<dbReference type="GO" id="GO:0005829">
    <property type="term" value="C:cytosol"/>
    <property type="evidence" value="ECO:0007669"/>
    <property type="project" value="TreeGrafter"/>
</dbReference>
<dbReference type="InterPro" id="IPR041872">
    <property type="entry name" value="Anticodon_Met"/>
</dbReference>
<proteinExistence type="predicted"/>
<dbReference type="Gene3D" id="1.10.730.10">
    <property type="entry name" value="Isoleucyl-tRNA Synthetase, Domain 1"/>
    <property type="match status" value="1"/>
</dbReference>
<dbReference type="PANTHER" id="PTHR45765:SF1">
    <property type="entry name" value="METHIONINE--TRNA LIGASE, CYTOPLASMIC"/>
    <property type="match status" value="1"/>
</dbReference>
<organism evidence="4">
    <name type="scientific">marine metagenome</name>
    <dbReference type="NCBI Taxonomy" id="408172"/>
    <lineage>
        <taxon>unclassified sequences</taxon>
        <taxon>metagenomes</taxon>
        <taxon>ecological metagenomes</taxon>
    </lineage>
</organism>
<dbReference type="GO" id="GO:0004825">
    <property type="term" value="F:methionine-tRNA ligase activity"/>
    <property type="evidence" value="ECO:0007669"/>
    <property type="project" value="InterPro"/>
</dbReference>
<dbReference type="AlphaFoldDB" id="A0A382P332"/>
<dbReference type="InterPro" id="IPR009080">
    <property type="entry name" value="tRNAsynth_Ia_anticodon-bd"/>
</dbReference>
<gene>
    <name evidence="4" type="ORF">METZ01_LOCUS320051</name>
</gene>
<keyword evidence="2" id="KW-0479">Metal-binding</keyword>
<evidence type="ECO:0000259" key="3">
    <source>
        <dbReference type="Pfam" id="PF19303"/>
    </source>
</evidence>
<dbReference type="EMBL" id="UINC01104211">
    <property type="protein sequence ID" value="SVC67197.1"/>
    <property type="molecule type" value="Genomic_DNA"/>
</dbReference>
<dbReference type="InterPro" id="IPR023458">
    <property type="entry name" value="Met-tRNA_ligase_1"/>
</dbReference>
<dbReference type="GO" id="GO:0006431">
    <property type="term" value="P:methionyl-tRNA aminoacylation"/>
    <property type="evidence" value="ECO:0007669"/>
    <property type="project" value="TreeGrafter"/>
</dbReference>
<protein>
    <recommendedName>
        <fullName evidence="3">Methionyl-tRNA synthetase anticodon-binding domain-containing protein</fullName>
    </recommendedName>
</protein>
<dbReference type="GO" id="GO:0046872">
    <property type="term" value="F:metal ion binding"/>
    <property type="evidence" value="ECO:0007669"/>
    <property type="project" value="UniProtKB-KW"/>
</dbReference>
<evidence type="ECO:0000256" key="1">
    <source>
        <dbReference type="ARBA" id="ARBA00001947"/>
    </source>
</evidence>
<evidence type="ECO:0000256" key="2">
    <source>
        <dbReference type="ARBA" id="ARBA00022723"/>
    </source>
</evidence>
<dbReference type="FunFam" id="1.10.730.10:FF:000005">
    <property type="entry name" value="Methionine--tRNA ligase"/>
    <property type="match status" value="1"/>
</dbReference>
<dbReference type="Pfam" id="PF19303">
    <property type="entry name" value="Anticodon_3"/>
    <property type="match status" value="1"/>
</dbReference>
<reference evidence="4" key="1">
    <citation type="submission" date="2018-05" db="EMBL/GenBank/DDBJ databases">
        <authorList>
            <person name="Lanie J.A."/>
            <person name="Ng W.-L."/>
            <person name="Kazmierczak K.M."/>
            <person name="Andrzejewski T.M."/>
            <person name="Davidsen T.M."/>
            <person name="Wayne K.J."/>
            <person name="Tettelin H."/>
            <person name="Glass J.I."/>
            <person name="Rusch D."/>
            <person name="Podicherti R."/>
            <person name="Tsui H.-C.T."/>
            <person name="Winkler M.E."/>
        </authorList>
    </citation>
    <scope>NUCLEOTIDE SEQUENCE</scope>
</reference>